<name>A0A426XUM9_ENSVE</name>
<sequence>MPMGELQSAPLKYPDLTHRTLAYGPSATSRPSIRNGAILKFETEVPLSESETEMVSTWRKQGQEPSCDSYCFKDGLAGNPIHIEQNVRQGYCNGIAPTFGTMGISLESRMD</sequence>
<evidence type="ECO:0000313" key="2">
    <source>
        <dbReference type="Proteomes" id="UP000287651"/>
    </source>
</evidence>
<dbReference type="EMBL" id="AMZH03017295">
    <property type="protein sequence ID" value="RRT43213.1"/>
    <property type="molecule type" value="Genomic_DNA"/>
</dbReference>
<organism evidence="1 2">
    <name type="scientific">Ensete ventricosum</name>
    <name type="common">Abyssinian banana</name>
    <name type="synonym">Musa ensete</name>
    <dbReference type="NCBI Taxonomy" id="4639"/>
    <lineage>
        <taxon>Eukaryota</taxon>
        <taxon>Viridiplantae</taxon>
        <taxon>Streptophyta</taxon>
        <taxon>Embryophyta</taxon>
        <taxon>Tracheophyta</taxon>
        <taxon>Spermatophyta</taxon>
        <taxon>Magnoliopsida</taxon>
        <taxon>Liliopsida</taxon>
        <taxon>Zingiberales</taxon>
        <taxon>Musaceae</taxon>
        <taxon>Ensete</taxon>
    </lineage>
</organism>
<dbReference type="AlphaFoldDB" id="A0A426XUM9"/>
<comment type="caution">
    <text evidence="1">The sequence shown here is derived from an EMBL/GenBank/DDBJ whole genome shotgun (WGS) entry which is preliminary data.</text>
</comment>
<dbReference type="Proteomes" id="UP000287651">
    <property type="component" value="Unassembled WGS sequence"/>
</dbReference>
<gene>
    <name evidence="1" type="ORF">B296_00024773</name>
</gene>
<protein>
    <submittedName>
        <fullName evidence="1">Uncharacterized protein</fullName>
    </submittedName>
</protein>
<accession>A0A426XUM9</accession>
<proteinExistence type="predicted"/>
<evidence type="ECO:0000313" key="1">
    <source>
        <dbReference type="EMBL" id="RRT43213.1"/>
    </source>
</evidence>
<reference evidence="1 2" key="1">
    <citation type="journal article" date="2014" name="Agronomy (Basel)">
        <title>A Draft Genome Sequence for Ensete ventricosum, the Drought-Tolerant Tree Against Hunger.</title>
        <authorList>
            <person name="Harrison J."/>
            <person name="Moore K.A."/>
            <person name="Paszkiewicz K."/>
            <person name="Jones T."/>
            <person name="Grant M."/>
            <person name="Ambacheew D."/>
            <person name="Muzemil S."/>
            <person name="Studholme D.J."/>
        </authorList>
    </citation>
    <scope>NUCLEOTIDE SEQUENCE [LARGE SCALE GENOMIC DNA]</scope>
</reference>